<dbReference type="OrthoDB" id="8871309at2"/>
<dbReference type="GO" id="GO:0004806">
    <property type="term" value="F:triacylglycerol lipase activity"/>
    <property type="evidence" value="ECO:0007669"/>
    <property type="project" value="UniProtKB-EC"/>
</dbReference>
<dbReference type="AlphaFoldDB" id="A0A066YHL0"/>
<dbReference type="GO" id="GO:0006629">
    <property type="term" value="P:lipid metabolic process"/>
    <property type="evidence" value="ECO:0007669"/>
    <property type="project" value="InterPro"/>
</dbReference>
<dbReference type="EMBL" id="JNBY01000169">
    <property type="protein sequence ID" value="KDN80617.1"/>
    <property type="molecule type" value="Genomic_DNA"/>
</dbReference>
<protein>
    <submittedName>
        <fullName evidence="1">Triacylglycerol lipase</fullName>
        <ecNumber evidence="1">3.1.1.3</ecNumber>
    </submittedName>
</protein>
<gene>
    <name evidence="1" type="ORF">KCH_76660</name>
</gene>
<name>A0A066YHL0_9ACTN</name>
<dbReference type="PATRIC" id="fig|1348663.4.peg.7406"/>
<dbReference type="PANTHER" id="PTHR11440">
    <property type="entry name" value="LECITHIN-CHOLESTEROL ACYLTRANSFERASE-RELATED"/>
    <property type="match status" value="1"/>
</dbReference>
<evidence type="ECO:0000313" key="1">
    <source>
        <dbReference type="EMBL" id="KDN80617.1"/>
    </source>
</evidence>
<dbReference type="GO" id="GO:0008374">
    <property type="term" value="F:O-acyltransferase activity"/>
    <property type="evidence" value="ECO:0007669"/>
    <property type="project" value="InterPro"/>
</dbReference>
<accession>A0A066YHL0</accession>
<comment type="caution">
    <text evidence="1">The sequence shown here is derived from an EMBL/GenBank/DDBJ whole genome shotgun (WGS) entry which is preliminary data.</text>
</comment>
<dbReference type="HOGENOM" id="CLU_047247_0_0_11"/>
<dbReference type="InterPro" id="IPR003386">
    <property type="entry name" value="LACT/PDAT_acylTrfase"/>
</dbReference>
<dbReference type="eggNOG" id="COG1075">
    <property type="taxonomic scope" value="Bacteria"/>
</dbReference>
<dbReference type="Pfam" id="PF02450">
    <property type="entry name" value="LCAT"/>
    <property type="match status" value="1"/>
</dbReference>
<dbReference type="RefSeq" id="WP_051653837.1">
    <property type="nucleotide sequence ID" value="NZ_KK853997.1"/>
</dbReference>
<dbReference type="EC" id="3.1.1.3" evidence="1"/>
<dbReference type="InterPro" id="IPR029058">
    <property type="entry name" value="AB_hydrolase_fold"/>
</dbReference>
<evidence type="ECO:0000313" key="2">
    <source>
        <dbReference type="Proteomes" id="UP000027178"/>
    </source>
</evidence>
<keyword evidence="2" id="KW-1185">Reference proteome</keyword>
<keyword evidence="1" id="KW-0378">Hydrolase</keyword>
<dbReference type="Proteomes" id="UP000027178">
    <property type="component" value="Unassembled WGS sequence"/>
</dbReference>
<sequence>MTHDLVVFVPGVMGSVLCDGDGRDVWNLSLGVGGRLATGIEGFFDRLALPPGLGDAAPDGPYALTPARLLREPRIYPGLLPHVAYRELTRHLGELAEGRVAVFPYDWRLSNRHSAALLKEFVGRELQRWREQRRAAGDEEEPRVVLVCHSMGGLVARYYLEVLGGRETARTLVTIGTPYAGAVKAVRILTGTLSGRKLLGIGTRLREALVTAARTMPSVHQLLPTYQCVTGHPAGTRLDAVPVPDLDTAMVDDAFALRRELDEAVRRNTAEDLLAGRPAPYRVFASGGKGEPTDIALSLPAGVITYADRFEDRDRWQGDGTVPCLSATPPEWEDGARVDWFRLGHTALPNDALLHRQLYDRYEALDHRPYQMLGTGFGIDVPEAAAAGTPLPVTAVSEEPGLLLQARLVSPDSGKTIERRRLVPDGDGGYSATFSPPPGVWMVEATTAHATAAPVQREAVLVLD</sequence>
<dbReference type="SUPFAM" id="SSF53474">
    <property type="entry name" value="alpha/beta-Hydrolases"/>
    <property type="match status" value="1"/>
</dbReference>
<reference evidence="1 2" key="1">
    <citation type="submission" date="2014-05" db="EMBL/GenBank/DDBJ databases">
        <title>Draft Genome Sequence of Kitasatospora cheerisanensis KCTC 2395.</title>
        <authorList>
            <person name="Nam D.H."/>
        </authorList>
    </citation>
    <scope>NUCLEOTIDE SEQUENCE [LARGE SCALE GENOMIC DNA]</scope>
    <source>
        <strain evidence="1 2">KCTC 2395</strain>
    </source>
</reference>
<organism evidence="1 2">
    <name type="scientific">Kitasatospora cheerisanensis KCTC 2395</name>
    <dbReference type="NCBI Taxonomy" id="1348663"/>
    <lineage>
        <taxon>Bacteria</taxon>
        <taxon>Bacillati</taxon>
        <taxon>Actinomycetota</taxon>
        <taxon>Actinomycetes</taxon>
        <taxon>Kitasatosporales</taxon>
        <taxon>Streptomycetaceae</taxon>
        <taxon>Kitasatospora</taxon>
    </lineage>
</organism>
<dbReference type="Gene3D" id="3.40.50.1820">
    <property type="entry name" value="alpha/beta hydrolase"/>
    <property type="match status" value="1"/>
</dbReference>
<proteinExistence type="predicted"/>